<dbReference type="Pfam" id="PF07980">
    <property type="entry name" value="SusD_RagB"/>
    <property type="match status" value="1"/>
</dbReference>
<dbReference type="InterPro" id="IPR011990">
    <property type="entry name" value="TPR-like_helical_dom_sf"/>
</dbReference>
<feature type="region of interest" description="Disordered" evidence="6">
    <location>
        <begin position="68"/>
        <end position="90"/>
    </location>
</feature>
<dbReference type="GO" id="GO:0009279">
    <property type="term" value="C:cell outer membrane"/>
    <property type="evidence" value="ECO:0007669"/>
    <property type="project" value="UniProtKB-SubCell"/>
</dbReference>
<feature type="compositionally biased region" description="Polar residues" evidence="6">
    <location>
        <begin position="69"/>
        <end position="90"/>
    </location>
</feature>
<dbReference type="Gene3D" id="1.25.40.390">
    <property type="match status" value="1"/>
</dbReference>
<evidence type="ECO:0000256" key="6">
    <source>
        <dbReference type="SAM" id="MobiDB-lite"/>
    </source>
</evidence>
<dbReference type="Pfam" id="PF14322">
    <property type="entry name" value="SusD-like_3"/>
    <property type="match status" value="1"/>
</dbReference>
<evidence type="ECO:0000259" key="7">
    <source>
        <dbReference type="Pfam" id="PF07980"/>
    </source>
</evidence>
<dbReference type="Proteomes" id="UP001228636">
    <property type="component" value="Unassembled WGS sequence"/>
</dbReference>
<dbReference type="AlphaFoldDB" id="A0AAJ1QTP5"/>
<keyword evidence="5" id="KW-0998">Cell outer membrane</keyword>
<comment type="subcellular location">
    <subcellularLocation>
        <location evidence="1">Cell outer membrane</location>
    </subcellularLocation>
</comment>
<dbReference type="SUPFAM" id="SSF48452">
    <property type="entry name" value="TPR-like"/>
    <property type="match status" value="1"/>
</dbReference>
<dbReference type="InterPro" id="IPR012944">
    <property type="entry name" value="SusD_RagB_dom"/>
</dbReference>
<gene>
    <name evidence="9" type="ORF">QWY81_00045</name>
</gene>
<name>A0AAJ1QTP5_9FLAO</name>
<feature type="domain" description="RagB/SusD" evidence="7">
    <location>
        <begin position="322"/>
        <end position="630"/>
    </location>
</feature>
<comment type="similarity">
    <text evidence="2">Belongs to the SusD family.</text>
</comment>
<evidence type="ECO:0000256" key="2">
    <source>
        <dbReference type="ARBA" id="ARBA00006275"/>
    </source>
</evidence>
<proteinExistence type="inferred from homology"/>
<comment type="caution">
    <text evidence="9">The sequence shown here is derived from an EMBL/GenBank/DDBJ whole genome shotgun (WGS) entry which is preliminary data.</text>
</comment>
<sequence>MKNIHYNIKRIGLIAIVSAFTFTGCSEYLEQEPLDSVTEAVYFKTPEQFELAANYFYRQSFGYDDGDQSSDLSGNLETSPSYGQGQTSIPTSDEIWDNNYDQMREANQLIEKAAEYDGNQSEITSYVATAHFFRAWNHYKLLLRFGGVPIVTRSLDVDSEELHAPRNSRYEVVNQIFIDLDVAIAGLPSENTIPDSEKGKLSTEAAKSFKARILLYEATWEKYVGTATDGDGLNVGAGSNKPAGYPSVEEMLTEAKQQSLAVINSAAYQLWDHRAEFGDRNLFYLFSLEDDGSNPAGLSKANNREFIIQTVYDNPLRRINQNLTHSKKHTPSRKLMDMYLCSDGLPVQHSSVFEGYDEMISEFQNRDYRLTSFVSEPLKEYWGWGNSTNGGGAQYGVDFADAGTNFDYRYVPQLTSPAAGRNIGYQGVKLTTEDKGSETKDESFNYPHLRYAEVLLTYAEASVELGGGAISDSDLDISINKIRERSNVAPLTNALITPYADLNMLGEIRRERAIELFGENQRFNDLKRWGIAEEELSHAVSTTYVIGTEFETAVDPKNPSSTIYNPSAFSYGTTTTEQSVSSYAGIATTKPGALILDISGNRNFSISNYIDPIPSVQIDQNPELLQNPGW</sequence>
<evidence type="ECO:0000256" key="5">
    <source>
        <dbReference type="ARBA" id="ARBA00023237"/>
    </source>
</evidence>
<evidence type="ECO:0000256" key="3">
    <source>
        <dbReference type="ARBA" id="ARBA00022729"/>
    </source>
</evidence>
<evidence type="ECO:0000256" key="1">
    <source>
        <dbReference type="ARBA" id="ARBA00004442"/>
    </source>
</evidence>
<keyword evidence="3" id="KW-0732">Signal</keyword>
<accession>A0AAJ1QTP5</accession>
<dbReference type="PROSITE" id="PS51257">
    <property type="entry name" value="PROKAR_LIPOPROTEIN"/>
    <property type="match status" value="1"/>
</dbReference>
<organism evidence="9 10">
    <name type="scientific">Polaribacter sejongensis</name>
    <dbReference type="NCBI Taxonomy" id="985043"/>
    <lineage>
        <taxon>Bacteria</taxon>
        <taxon>Pseudomonadati</taxon>
        <taxon>Bacteroidota</taxon>
        <taxon>Flavobacteriia</taxon>
        <taxon>Flavobacteriales</taxon>
        <taxon>Flavobacteriaceae</taxon>
    </lineage>
</organism>
<dbReference type="EMBL" id="JAUFQH010000001">
    <property type="protein sequence ID" value="MDN3617837.1"/>
    <property type="molecule type" value="Genomic_DNA"/>
</dbReference>
<evidence type="ECO:0000313" key="9">
    <source>
        <dbReference type="EMBL" id="MDN3617837.1"/>
    </source>
</evidence>
<protein>
    <submittedName>
        <fullName evidence="9">RagB/SusD family nutrient uptake outer membrane protein</fullName>
    </submittedName>
</protein>
<dbReference type="InterPro" id="IPR033985">
    <property type="entry name" value="SusD-like_N"/>
</dbReference>
<reference evidence="9 10" key="1">
    <citation type="journal article" date="2014" name="Int. J. Syst. Evol. Microbiol.">
        <title>Complete genome sequence of Corynebacterium casei LMG S-19264T (=DSM 44701T), isolated from a smear-ripened cheese.</title>
        <authorList>
            <consortium name="US DOE Joint Genome Institute (JGI-PGF)"/>
            <person name="Walter F."/>
            <person name="Albersmeier A."/>
            <person name="Kalinowski J."/>
            <person name="Ruckert C."/>
        </authorList>
    </citation>
    <scope>NUCLEOTIDE SEQUENCE [LARGE SCALE GENOMIC DNA]</scope>
    <source>
        <strain evidence="9 10">CECT 8670</strain>
    </source>
</reference>
<evidence type="ECO:0000256" key="4">
    <source>
        <dbReference type="ARBA" id="ARBA00023136"/>
    </source>
</evidence>
<evidence type="ECO:0000259" key="8">
    <source>
        <dbReference type="Pfam" id="PF14322"/>
    </source>
</evidence>
<keyword evidence="4" id="KW-0472">Membrane</keyword>
<feature type="domain" description="SusD-like N-terminal" evidence="8">
    <location>
        <begin position="86"/>
        <end position="215"/>
    </location>
</feature>
<evidence type="ECO:0000313" key="10">
    <source>
        <dbReference type="Proteomes" id="UP001228636"/>
    </source>
</evidence>
<dbReference type="RefSeq" id="WP_261972996.1">
    <property type="nucleotide sequence ID" value="NZ_CP103460.1"/>
</dbReference>